<feature type="repeat" description="TPR" evidence="1">
    <location>
        <begin position="50"/>
        <end position="83"/>
    </location>
</feature>
<gene>
    <name evidence="2" type="ORF">B9G39_16965</name>
</gene>
<dbReference type="SMART" id="SM00028">
    <property type="entry name" value="TPR"/>
    <property type="match status" value="2"/>
</dbReference>
<dbReference type="Pfam" id="PF13424">
    <property type="entry name" value="TPR_12"/>
    <property type="match status" value="1"/>
</dbReference>
<protein>
    <submittedName>
        <fullName evidence="2">Uncharacterized protein</fullName>
    </submittedName>
</protein>
<proteinExistence type="predicted"/>
<keyword evidence="3" id="KW-1185">Reference proteome</keyword>
<dbReference type="InterPro" id="IPR011990">
    <property type="entry name" value="TPR-like_helical_dom_sf"/>
</dbReference>
<keyword evidence="1" id="KW-0802">TPR repeat</keyword>
<accession>A0A4P9VSK4</accession>
<dbReference type="PROSITE" id="PS50005">
    <property type="entry name" value="TPR"/>
    <property type="match status" value="1"/>
</dbReference>
<evidence type="ECO:0000313" key="2">
    <source>
        <dbReference type="EMBL" id="RDH44990.1"/>
    </source>
</evidence>
<dbReference type="RefSeq" id="WP_094788033.1">
    <property type="nucleotide sequence ID" value="NZ_NDXW01000001.1"/>
</dbReference>
<dbReference type="Gene3D" id="1.25.40.10">
    <property type="entry name" value="Tetratricopeptide repeat domain"/>
    <property type="match status" value="1"/>
</dbReference>
<evidence type="ECO:0000256" key="1">
    <source>
        <dbReference type="PROSITE-ProRule" id="PRU00339"/>
    </source>
</evidence>
<organism evidence="2 3">
    <name type="scientific">Zooshikella ganghwensis</name>
    <dbReference type="NCBI Taxonomy" id="202772"/>
    <lineage>
        <taxon>Bacteria</taxon>
        <taxon>Pseudomonadati</taxon>
        <taxon>Pseudomonadota</taxon>
        <taxon>Gammaproteobacteria</taxon>
        <taxon>Oceanospirillales</taxon>
        <taxon>Zooshikellaceae</taxon>
        <taxon>Zooshikella</taxon>
    </lineage>
</organism>
<sequence>MIKQLETLLQQGQDNAMLRFGLGKAYLDDQQPEKAIEHFIACLQHDTNYSAAWKLLGKSYVQLNEWQKAADIYQQGITIARSKGDKQAEKEMLVFLKRCNKQLNNSK</sequence>
<dbReference type="SUPFAM" id="SSF48452">
    <property type="entry name" value="TPR-like"/>
    <property type="match status" value="1"/>
</dbReference>
<dbReference type="InterPro" id="IPR019734">
    <property type="entry name" value="TPR_rpt"/>
</dbReference>
<dbReference type="AlphaFoldDB" id="A0A4P9VSK4"/>
<comment type="caution">
    <text evidence="2">The sequence shown here is derived from an EMBL/GenBank/DDBJ whole genome shotgun (WGS) entry which is preliminary data.</text>
</comment>
<reference evidence="2 3" key="1">
    <citation type="submission" date="2017-04" db="EMBL/GenBank/DDBJ databases">
        <title>Draft genome sequence of Zooshikella ganghwensis VG4 isolated from Red Sea sediments.</title>
        <authorList>
            <person name="Rehman Z."/>
            <person name="Alam I."/>
            <person name="Kamau A."/>
            <person name="Bajic V."/>
            <person name="Leiknes T."/>
        </authorList>
    </citation>
    <scope>NUCLEOTIDE SEQUENCE [LARGE SCALE GENOMIC DNA]</scope>
    <source>
        <strain evidence="2 3">VG4</strain>
    </source>
</reference>
<dbReference type="EMBL" id="NDXW01000001">
    <property type="protein sequence ID" value="RDH44990.1"/>
    <property type="molecule type" value="Genomic_DNA"/>
</dbReference>
<evidence type="ECO:0000313" key="3">
    <source>
        <dbReference type="Proteomes" id="UP000257039"/>
    </source>
</evidence>
<name>A0A4P9VSK4_9GAMM</name>
<dbReference type="Proteomes" id="UP000257039">
    <property type="component" value="Unassembled WGS sequence"/>
</dbReference>